<proteinExistence type="predicted"/>
<organism evidence="2 3">
    <name type="scientific">Anisodus acutangulus</name>
    <dbReference type="NCBI Taxonomy" id="402998"/>
    <lineage>
        <taxon>Eukaryota</taxon>
        <taxon>Viridiplantae</taxon>
        <taxon>Streptophyta</taxon>
        <taxon>Embryophyta</taxon>
        <taxon>Tracheophyta</taxon>
        <taxon>Spermatophyta</taxon>
        <taxon>Magnoliopsida</taxon>
        <taxon>eudicotyledons</taxon>
        <taxon>Gunneridae</taxon>
        <taxon>Pentapetalae</taxon>
        <taxon>asterids</taxon>
        <taxon>lamiids</taxon>
        <taxon>Solanales</taxon>
        <taxon>Solanaceae</taxon>
        <taxon>Solanoideae</taxon>
        <taxon>Hyoscyameae</taxon>
        <taxon>Anisodus</taxon>
    </lineage>
</organism>
<protein>
    <submittedName>
        <fullName evidence="2">Uncharacterized protein</fullName>
    </submittedName>
</protein>
<name>A0A9Q1L4L0_9SOLA</name>
<accession>A0A9Q1L4L0</accession>
<sequence>MLIERALDECGGDLDSAIKSLNDLRLGSDENLRPVTAAASFLLKFDKSRRESEFGSIKDRRALFMIQFKFSQGAATTNSETTPPENSSAAKVMHMESTEWVDLFVEAACGVQQENIMLKQQLEALMHENAILKQAVAIQHERQKEFEDRGHELNQLKQQVAQYQEQLRTLEVKFLFELMMFLRSNFSSSSLEPLRPIKG</sequence>
<keyword evidence="3" id="KW-1185">Reference proteome</keyword>
<dbReference type="Proteomes" id="UP001152561">
    <property type="component" value="Unassembled WGS sequence"/>
</dbReference>
<evidence type="ECO:0000313" key="3">
    <source>
        <dbReference type="Proteomes" id="UP001152561"/>
    </source>
</evidence>
<gene>
    <name evidence="2" type="ORF">K7X08_015505</name>
</gene>
<evidence type="ECO:0000256" key="1">
    <source>
        <dbReference type="SAM" id="Coils"/>
    </source>
</evidence>
<dbReference type="OrthoDB" id="440455at2759"/>
<dbReference type="PANTHER" id="PTHR31245">
    <property type="entry name" value="UBIQUITIN SYSTEM COMPONENT CUE PROTEIN"/>
    <property type="match status" value="1"/>
</dbReference>
<dbReference type="PANTHER" id="PTHR31245:SF1">
    <property type="entry name" value="UBIQUITIN SYSTEM COMPONENT CUE PROTEIN"/>
    <property type="match status" value="1"/>
</dbReference>
<evidence type="ECO:0000313" key="2">
    <source>
        <dbReference type="EMBL" id="KAJ8528054.1"/>
    </source>
</evidence>
<comment type="caution">
    <text evidence="2">The sequence shown here is derived from an EMBL/GenBank/DDBJ whole genome shotgun (WGS) entry which is preliminary data.</text>
</comment>
<keyword evidence="1" id="KW-0175">Coiled coil</keyword>
<dbReference type="EMBL" id="JAJAGQ010000023">
    <property type="protein sequence ID" value="KAJ8528054.1"/>
    <property type="molecule type" value="Genomic_DNA"/>
</dbReference>
<feature type="coiled-coil region" evidence="1">
    <location>
        <begin position="115"/>
        <end position="173"/>
    </location>
</feature>
<dbReference type="AlphaFoldDB" id="A0A9Q1L4L0"/>
<reference evidence="3" key="1">
    <citation type="journal article" date="2023" name="Proc. Natl. Acad. Sci. U.S.A.">
        <title>Genomic and structural basis for evolution of tropane alkaloid biosynthesis.</title>
        <authorList>
            <person name="Wanga Y.-J."/>
            <person name="Taina T."/>
            <person name="Yua J.-Y."/>
            <person name="Lia J."/>
            <person name="Xua B."/>
            <person name="Chenc J."/>
            <person name="D'Auriad J.C."/>
            <person name="Huanga J.-P."/>
            <person name="Huanga S.-X."/>
        </authorList>
    </citation>
    <scope>NUCLEOTIDE SEQUENCE [LARGE SCALE GENOMIC DNA]</scope>
    <source>
        <strain evidence="3">cv. KIB-2019</strain>
    </source>
</reference>